<accession>A0ABX8TSE5</accession>
<protein>
    <submittedName>
        <fullName evidence="2">Uncharacterized protein</fullName>
    </submittedName>
</protein>
<evidence type="ECO:0000313" key="2">
    <source>
        <dbReference type="EMBL" id="QYC38392.1"/>
    </source>
</evidence>
<keyword evidence="1" id="KW-1133">Transmembrane helix</keyword>
<feature type="transmembrane region" description="Helical" evidence="1">
    <location>
        <begin position="52"/>
        <end position="76"/>
    </location>
</feature>
<keyword evidence="1" id="KW-0812">Transmembrane</keyword>
<organism evidence="2 3">
    <name type="scientific">Nonomuraea coxensis DSM 45129</name>
    <dbReference type="NCBI Taxonomy" id="1122611"/>
    <lineage>
        <taxon>Bacteria</taxon>
        <taxon>Bacillati</taxon>
        <taxon>Actinomycetota</taxon>
        <taxon>Actinomycetes</taxon>
        <taxon>Streptosporangiales</taxon>
        <taxon>Streptosporangiaceae</taxon>
        <taxon>Nonomuraea</taxon>
    </lineage>
</organism>
<keyword evidence="1" id="KW-0472">Membrane</keyword>
<evidence type="ECO:0000256" key="1">
    <source>
        <dbReference type="SAM" id="Phobius"/>
    </source>
</evidence>
<proteinExistence type="predicted"/>
<reference evidence="2 3" key="1">
    <citation type="journal article" date="2021" name="ACS Chem. Biol.">
        <title>Genomic-Led Discovery of a Novel Glycopeptide Antibiotic by Nonomuraea coxensis DSM 45129.</title>
        <authorList>
            <person name="Yushchuk O."/>
            <person name="Vior N.M."/>
            <person name="Andreo-Vidal A."/>
            <person name="Berini F."/>
            <person name="Ruckert C."/>
            <person name="Busche T."/>
            <person name="Binda E."/>
            <person name="Kalinowski J."/>
            <person name="Truman A.W."/>
            <person name="Marinelli F."/>
        </authorList>
    </citation>
    <scope>NUCLEOTIDE SEQUENCE [LARGE SCALE GENOMIC DNA]</scope>
    <source>
        <strain evidence="2 3">DSM 45129</strain>
    </source>
</reference>
<name>A0ABX8TSE5_9ACTN</name>
<feature type="transmembrane region" description="Helical" evidence="1">
    <location>
        <begin position="82"/>
        <end position="100"/>
    </location>
</feature>
<keyword evidence="3" id="KW-1185">Reference proteome</keyword>
<dbReference type="Proteomes" id="UP000824681">
    <property type="component" value="Chromosome"/>
</dbReference>
<sequence>MEAAEAESGNVSGMVLGLLAVIWFFGVPLCLWQAIAAALTGYAGFEGEGTNAWLTAAAVIFTVVPVLATGICVVTRRVVRAWIFGLVAAACVLLVLAGLYSEARRAELLRPPEPLPSGYCAEYSGGDSDCPGG</sequence>
<dbReference type="EMBL" id="CP068985">
    <property type="protein sequence ID" value="QYC38392.1"/>
    <property type="molecule type" value="Genomic_DNA"/>
</dbReference>
<feature type="transmembrane region" description="Helical" evidence="1">
    <location>
        <begin position="20"/>
        <end position="45"/>
    </location>
</feature>
<gene>
    <name evidence="2" type="ORF">Nocox_03820</name>
</gene>
<evidence type="ECO:0000313" key="3">
    <source>
        <dbReference type="Proteomes" id="UP000824681"/>
    </source>
</evidence>
<dbReference type="RefSeq" id="WP_020544818.1">
    <property type="nucleotide sequence ID" value="NZ_CP068985.1"/>
</dbReference>